<evidence type="ECO:0000313" key="2">
    <source>
        <dbReference type="Proteomes" id="UP000325255"/>
    </source>
</evidence>
<dbReference type="AlphaFoldDB" id="A0A5M6ITE5"/>
<evidence type="ECO:0000313" key="1">
    <source>
        <dbReference type="EMBL" id="KAA5611584.1"/>
    </source>
</evidence>
<protein>
    <submittedName>
        <fullName evidence="1">Uncharacterized protein</fullName>
    </submittedName>
</protein>
<organism evidence="1 2">
    <name type="scientific">Rhodovastum atsumiense</name>
    <dbReference type="NCBI Taxonomy" id="504468"/>
    <lineage>
        <taxon>Bacteria</taxon>
        <taxon>Pseudomonadati</taxon>
        <taxon>Pseudomonadota</taxon>
        <taxon>Alphaproteobacteria</taxon>
        <taxon>Acetobacterales</taxon>
        <taxon>Acetobacteraceae</taxon>
        <taxon>Rhodovastum</taxon>
    </lineage>
</organism>
<sequence length="298" mass="32480">MTGFRISVDMGHLISDRSPLTAELFPSLAQAVRAVSEAAHAKWQDYASGAPLPGGGTIEPRSGTYLRSIQLQQTGPFGAEVYSDLAYAWAIEEGAPARDMKRILGSSLKTRVVQNGAHKGQRYLIIPFRWFGEGTVAAAGRHEMPEAVQNWWHSQKPSQVTGLGWRDSGTGAIGWRSGGGQSWRTERGQVVQVRQRDYQWGTRLDKDTLASLGVTGQAARRMEGMVQFRKPGGRGGSSHSKSLTFRVMGEWSSGWQAPARPGLHPARTTAQEIQPDAEKAFAAAVARDMRRHLGSGSE</sequence>
<dbReference type="EMBL" id="VWPK01000019">
    <property type="protein sequence ID" value="KAA5611584.1"/>
    <property type="molecule type" value="Genomic_DNA"/>
</dbReference>
<keyword evidence="2" id="KW-1185">Reference proteome</keyword>
<accession>A0A5M6ITE5</accession>
<comment type="caution">
    <text evidence="1">The sequence shown here is derived from an EMBL/GenBank/DDBJ whole genome shotgun (WGS) entry which is preliminary data.</text>
</comment>
<dbReference type="OrthoDB" id="3078306at2"/>
<reference evidence="1 2" key="1">
    <citation type="submission" date="2019-09" db="EMBL/GenBank/DDBJ databases">
        <title>Genome sequence of Rhodovastum atsumiense, a diverse member of the Acetobacteraceae family of non-sulfur purple photosynthetic bacteria.</title>
        <authorList>
            <person name="Meyer T."/>
            <person name="Kyndt J."/>
        </authorList>
    </citation>
    <scope>NUCLEOTIDE SEQUENCE [LARGE SCALE GENOMIC DNA]</scope>
    <source>
        <strain evidence="1 2">DSM 21279</strain>
    </source>
</reference>
<dbReference type="RefSeq" id="WP_150041358.1">
    <property type="nucleotide sequence ID" value="NZ_OW485606.1"/>
</dbReference>
<name>A0A5M6ITE5_9PROT</name>
<gene>
    <name evidence="1" type="ORF">F1189_13550</name>
</gene>
<dbReference type="Proteomes" id="UP000325255">
    <property type="component" value="Unassembled WGS sequence"/>
</dbReference>
<proteinExistence type="predicted"/>